<dbReference type="EMBL" id="JAADZU010000004">
    <property type="protein sequence ID" value="NDK88404.1"/>
    <property type="molecule type" value="Genomic_DNA"/>
</dbReference>
<proteinExistence type="predicted"/>
<reference evidence="1 2" key="1">
    <citation type="submission" date="2020-01" db="EMBL/GenBank/DDBJ databases">
        <title>Investigation of new actinobacteria for the biodesulphurisation of diesel fuel.</title>
        <authorList>
            <person name="Athi Narayanan S.M."/>
        </authorList>
    </citation>
    <scope>NUCLEOTIDE SEQUENCE [LARGE SCALE GENOMIC DNA]</scope>
    <source>
        <strain evidence="1 2">213E</strain>
    </source>
</reference>
<gene>
    <name evidence="1" type="ORF">GYA93_02230</name>
</gene>
<dbReference type="RefSeq" id="WP_083533758.1">
    <property type="nucleotide sequence ID" value="NZ_JAADZU010000004.1"/>
</dbReference>
<evidence type="ECO:0000313" key="1">
    <source>
        <dbReference type="EMBL" id="NDK88404.1"/>
    </source>
</evidence>
<dbReference type="AlphaFoldDB" id="A0A7K3LJK5"/>
<comment type="caution">
    <text evidence="1">The sequence shown here is derived from an EMBL/GenBank/DDBJ whole genome shotgun (WGS) entry which is preliminary data.</text>
</comment>
<keyword evidence="2" id="KW-1185">Reference proteome</keyword>
<evidence type="ECO:0008006" key="3">
    <source>
        <dbReference type="Google" id="ProtNLM"/>
    </source>
</evidence>
<sequence>MTTNKAATSKVATDNVAADKVAADKVATADKVTRFSAALVDAAGAEGAREHRSARQQLEHWARVGRGVSVRTSGARRRVEAALAGTLPITDLTDEETVVFDSEIDALLEERLDRTDLVAERSAAGFASVAVDDAGRMVEYRPDGSIVVLE</sequence>
<name>A0A7K3LJK5_9ACTN</name>
<protein>
    <recommendedName>
        <fullName evidence="3">ParD-like family protein</fullName>
    </recommendedName>
</protein>
<evidence type="ECO:0000313" key="2">
    <source>
        <dbReference type="Proteomes" id="UP000466307"/>
    </source>
</evidence>
<dbReference type="Pfam" id="PF11903">
    <property type="entry name" value="ParD_like"/>
    <property type="match status" value="1"/>
</dbReference>
<organism evidence="1 2">
    <name type="scientific">Gordonia desulfuricans</name>
    <dbReference type="NCBI Taxonomy" id="89051"/>
    <lineage>
        <taxon>Bacteria</taxon>
        <taxon>Bacillati</taxon>
        <taxon>Actinomycetota</taxon>
        <taxon>Actinomycetes</taxon>
        <taxon>Mycobacteriales</taxon>
        <taxon>Gordoniaceae</taxon>
        <taxon>Gordonia</taxon>
    </lineage>
</organism>
<accession>A0A7K3LJK5</accession>
<dbReference type="Proteomes" id="UP000466307">
    <property type="component" value="Unassembled WGS sequence"/>
</dbReference>
<dbReference type="InterPro" id="IPR021831">
    <property type="entry name" value="ParD-like"/>
</dbReference>